<name>A0A381Y036_9ZZZZ</name>
<dbReference type="SUPFAM" id="SSF50939">
    <property type="entry name" value="Sialidases"/>
    <property type="match status" value="1"/>
</dbReference>
<dbReference type="PANTHER" id="PTHR43739:SF5">
    <property type="entry name" value="EXO-ALPHA-SIALIDASE"/>
    <property type="match status" value="1"/>
</dbReference>
<proteinExistence type="predicted"/>
<dbReference type="InterPro" id="IPR015943">
    <property type="entry name" value="WD40/YVTN_repeat-like_dom_sf"/>
</dbReference>
<dbReference type="InterPro" id="IPR036278">
    <property type="entry name" value="Sialidase_sf"/>
</dbReference>
<organism evidence="3">
    <name type="scientific">marine metagenome</name>
    <dbReference type="NCBI Taxonomy" id="408172"/>
    <lineage>
        <taxon>unclassified sequences</taxon>
        <taxon>metagenomes</taxon>
        <taxon>ecological metagenomes</taxon>
    </lineage>
</organism>
<evidence type="ECO:0000259" key="2">
    <source>
        <dbReference type="Pfam" id="PF15902"/>
    </source>
</evidence>
<dbReference type="InterPro" id="IPR031778">
    <property type="entry name" value="Sortilin_N"/>
</dbReference>
<dbReference type="GO" id="GO:0010411">
    <property type="term" value="P:xyloglucan metabolic process"/>
    <property type="evidence" value="ECO:0007669"/>
    <property type="project" value="TreeGrafter"/>
</dbReference>
<dbReference type="Pfam" id="PF15902">
    <property type="entry name" value="Sortilin-Vps10"/>
    <property type="match status" value="1"/>
</dbReference>
<keyword evidence="1" id="KW-0677">Repeat</keyword>
<reference evidence="3" key="1">
    <citation type="submission" date="2018-05" db="EMBL/GenBank/DDBJ databases">
        <authorList>
            <person name="Lanie J.A."/>
            <person name="Ng W.-L."/>
            <person name="Kazmierczak K.M."/>
            <person name="Andrzejewski T.M."/>
            <person name="Davidsen T.M."/>
            <person name="Wayne K.J."/>
            <person name="Tettelin H."/>
            <person name="Glass J.I."/>
            <person name="Rusch D."/>
            <person name="Podicherti R."/>
            <person name="Tsui H.-C.T."/>
            <person name="Winkler M.E."/>
        </authorList>
    </citation>
    <scope>NUCLEOTIDE SEQUENCE</scope>
</reference>
<dbReference type="InterPro" id="IPR052025">
    <property type="entry name" value="Xyloglucanase_GH74"/>
</dbReference>
<dbReference type="EMBL" id="UINC01017023">
    <property type="protein sequence ID" value="SVA70409.1"/>
    <property type="molecule type" value="Genomic_DNA"/>
</dbReference>
<evidence type="ECO:0000256" key="1">
    <source>
        <dbReference type="ARBA" id="ARBA00022737"/>
    </source>
</evidence>
<feature type="domain" description="Sortilin N-terminal" evidence="2">
    <location>
        <begin position="61"/>
        <end position="179"/>
    </location>
</feature>
<evidence type="ECO:0000313" key="3">
    <source>
        <dbReference type="EMBL" id="SVA70409.1"/>
    </source>
</evidence>
<dbReference type="PANTHER" id="PTHR43739">
    <property type="entry name" value="XYLOGLUCANASE (EUROFUNG)"/>
    <property type="match status" value="1"/>
</dbReference>
<protein>
    <recommendedName>
        <fullName evidence="2">Sortilin N-terminal domain-containing protein</fullName>
    </recommendedName>
</protein>
<dbReference type="CDD" id="cd15482">
    <property type="entry name" value="Sialidase_non-viral"/>
    <property type="match status" value="1"/>
</dbReference>
<dbReference type="Gene3D" id="2.130.10.10">
    <property type="entry name" value="YVTN repeat-like/Quinoprotein amine dehydrogenase"/>
    <property type="match status" value="3"/>
</dbReference>
<accession>A0A381Y036</accession>
<feature type="non-terminal residue" evidence="3">
    <location>
        <position position="461"/>
    </location>
</feature>
<sequence length="461" mass="50092">MFLFSTIIILASFSFAQIITPEVYQNLEYRYIGPPGNRTSAVVGIPGDPLTYYVGGSSGGVWRTEDGGRNWEPLFDDQQAQSIGALAIAPSDPHVIWAGTGEAFIRSNVSIGNGVYKSTDGGKTWKHMGLDKTGRIGRVAIDPRDPDIVFVAAVGHGYGPQKERGVFRTTDGGKTWEHVLFVDENTGCFEIAMNMDNPRILFAGMWPVVIKTWGRESGGPNGGVWRSTDGGSTWERLEKGLPKPPLGKVGLAIAPTNPDVVYALIETGSPNRGVLWRSNNSGDSWKLVSYDRILNERPHYASRIVVSSASENEVYFAANSHSATYDGGLTSERTGWSGDTHDQWVDPLNPDRIILSDDGGVVISNNHGETWERIRLPIAQMYHVGVDNQIPYYVYGGMQDGSGYRGPSTAAPGRGGWGFVSSEWENTAGGECGFIVPDPVNPNIVWGGSFSSNFSKVNYST</sequence>
<gene>
    <name evidence="3" type="ORF">METZ01_LOCUS123263</name>
</gene>
<dbReference type="AlphaFoldDB" id="A0A381Y036"/>